<evidence type="ECO:0000256" key="1">
    <source>
        <dbReference type="ARBA" id="ARBA00004251"/>
    </source>
</evidence>
<evidence type="ECO:0000256" key="10">
    <source>
        <dbReference type="ARBA" id="ARBA00023136"/>
    </source>
</evidence>
<feature type="domain" description="Cadherin" evidence="19">
    <location>
        <begin position="2842"/>
        <end position="2953"/>
    </location>
</feature>
<feature type="domain" description="Cadherin" evidence="19">
    <location>
        <begin position="1685"/>
        <end position="1789"/>
    </location>
</feature>
<evidence type="ECO:0000256" key="6">
    <source>
        <dbReference type="ARBA" id="ARBA00022737"/>
    </source>
</evidence>
<dbReference type="CDD" id="cd11304">
    <property type="entry name" value="Cadherin_repeat"/>
    <property type="match status" value="27"/>
</dbReference>
<feature type="domain" description="Cadherin" evidence="19">
    <location>
        <begin position="168"/>
        <end position="277"/>
    </location>
</feature>
<evidence type="ECO:0000256" key="7">
    <source>
        <dbReference type="ARBA" id="ARBA00022837"/>
    </source>
</evidence>
<reference evidence="21" key="2">
    <citation type="journal article" date="2007" name="PLoS Biol.">
        <title>Survey sequencing and comparative analysis of the elephant shark (Callorhinchus milii) genome.</title>
        <authorList>
            <person name="Venkatesh B."/>
            <person name="Kirkness E.F."/>
            <person name="Loh Y.H."/>
            <person name="Halpern A.L."/>
            <person name="Lee A.P."/>
            <person name="Johnson J."/>
            <person name="Dandona N."/>
            <person name="Viswanathan L.D."/>
            <person name="Tay A."/>
            <person name="Venter J.C."/>
            <person name="Strausberg R.L."/>
            <person name="Brenner S."/>
        </authorList>
    </citation>
    <scope>NUCLEOTIDE SEQUENCE [LARGE SCALE GENOMIC DNA]</scope>
</reference>
<keyword evidence="21" id="KW-1185">Reference proteome</keyword>
<feature type="region of interest" description="Disordered" evidence="17">
    <location>
        <begin position="3039"/>
        <end position="3060"/>
    </location>
</feature>
<dbReference type="FunFam" id="2.60.40.60:FF:000153">
    <property type="entry name" value="Dachsous cadherin-related 2"/>
    <property type="match status" value="1"/>
</dbReference>
<feature type="domain" description="Cadherin" evidence="19">
    <location>
        <begin position="1479"/>
        <end position="1580"/>
    </location>
</feature>
<dbReference type="GeneTree" id="ENSGT00940000164636"/>
<feature type="domain" description="Cadherin" evidence="19">
    <location>
        <begin position="2731"/>
        <end position="2841"/>
    </location>
</feature>
<feature type="domain" description="Cadherin" evidence="19">
    <location>
        <begin position="633"/>
        <end position="740"/>
    </location>
</feature>
<feature type="domain" description="Cadherin" evidence="19">
    <location>
        <begin position="2101"/>
        <end position="2203"/>
    </location>
</feature>
<feature type="transmembrane region" description="Helical" evidence="18">
    <location>
        <begin position="2955"/>
        <end position="2978"/>
    </location>
</feature>
<evidence type="ECO:0000259" key="19">
    <source>
        <dbReference type="PROSITE" id="PS50268"/>
    </source>
</evidence>
<dbReference type="OMA" id="YRPSYRM"/>
<feature type="domain" description="Cadherin" evidence="19">
    <location>
        <begin position="2308"/>
        <end position="2408"/>
    </location>
</feature>
<feature type="domain" description="Cadherin" evidence="19">
    <location>
        <begin position="1790"/>
        <end position="1893"/>
    </location>
</feature>
<dbReference type="FunFam" id="2.60.40.60:FF:000181">
    <property type="entry name" value="Predicted protein"/>
    <property type="match status" value="2"/>
</dbReference>
<dbReference type="PROSITE" id="PS50268">
    <property type="entry name" value="CADHERIN_2"/>
    <property type="match status" value="26"/>
</dbReference>
<organism evidence="20 21">
    <name type="scientific">Callorhinchus milii</name>
    <name type="common">Ghost shark</name>
    <dbReference type="NCBI Taxonomy" id="7868"/>
    <lineage>
        <taxon>Eukaryota</taxon>
        <taxon>Metazoa</taxon>
        <taxon>Chordata</taxon>
        <taxon>Craniata</taxon>
        <taxon>Vertebrata</taxon>
        <taxon>Chondrichthyes</taxon>
        <taxon>Holocephali</taxon>
        <taxon>Chimaeriformes</taxon>
        <taxon>Callorhinchidae</taxon>
        <taxon>Callorhinchus</taxon>
    </lineage>
</organism>
<dbReference type="PANTHER" id="PTHR24026:SF136">
    <property type="entry name" value="PROTOCADHERIN-23"/>
    <property type="match status" value="1"/>
</dbReference>
<keyword evidence="6" id="KW-0677">Repeat</keyword>
<dbReference type="Ensembl" id="ENSCMIT00000026501.1">
    <property type="protein sequence ID" value="ENSCMIP00000026073.1"/>
    <property type="gene ID" value="ENSCMIG00000011448.1"/>
</dbReference>
<feature type="domain" description="Cadherin" evidence="19">
    <location>
        <begin position="2625"/>
        <end position="2730"/>
    </location>
</feature>
<keyword evidence="9 18" id="KW-1133">Transmembrane helix</keyword>
<keyword evidence="10 18" id="KW-0472">Membrane</keyword>
<feature type="domain" description="Cadherin" evidence="19">
    <location>
        <begin position="1154"/>
        <end position="1256"/>
    </location>
</feature>
<dbReference type="FunFam" id="2.60.40.60:FF:000140">
    <property type="entry name" value="Dachsous cadherin-related 1"/>
    <property type="match status" value="1"/>
</dbReference>
<proteinExistence type="predicted"/>
<dbReference type="FunFam" id="2.60.40.60:FF:000092">
    <property type="entry name" value="Protocadherin 8"/>
    <property type="match status" value="2"/>
</dbReference>
<feature type="domain" description="Cadherin" evidence="19">
    <location>
        <begin position="1999"/>
        <end position="2105"/>
    </location>
</feature>
<feature type="region of interest" description="Disordered" evidence="17">
    <location>
        <begin position="318"/>
        <end position="337"/>
    </location>
</feature>
<dbReference type="FunFam" id="2.60.40.60:FF:000116">
    <property type="entry name" value="Dachsous cadherin-related 2"/>
    <property type="match status" value="1"/>
</dbReference>
<evidence type="ECO:0000313" key="21">
    <source>
        <dbReference type="Proteomes" id="UP000314986"/>
    </source>
</evidence>
<sequence>RVGCGERVGGERSSIPHRSPSANTHFRVTGKSPLLRPHFRCCFHQQRYDFAKLLFQMVVLFGTSQTGQAYDLSLSVDEGQPPETLVGDISAGLPEGTPSSGYFISESHESLVFRDLHIDAATGIIKTAKVLDRETTERYAFVAVTPTGHVVRVRVRVKDVNDHAPVFPGGTIRLNISEQTPVGVAFRLDGARDPDAGEFGTQGYLITGGNPGTFQLQSRRGASGLGLDLVLLQPLDRETVDSYSLTIEAFDGGTPRRTATARLDIQVLDADDNPPRFGQTEYEAWVREDAAPGTRVLQVHASDPDLGSNGLLTYRIDRDGGGGGAGQAPGPPFSIDAESGVISVSGPLDRERRGVHRLVVRAVERDSPPEAAAAAAAAAFVSLRLLDVNDNAPSLSVMYLGPSGRALVSEGAAPGEPVARISATDPDLGDNGRLLVTLRDEEEDGGGGGGGGRFSLRRVAESVYLLCVSGALDREEREVHRLVLTARDRGSPPLAGRLPLRLRLSDLNDHAPAFPRGHLYRARTAEGVPLGGRALARVRALDPDSGRNGAVRYRVLSEHAHCGAVRAGGGYFRVHPESGDILAADPRLCLDRERQAAFLLVVEARDLGEPPLSSTASVLLLVDDVNDNEPIFERQVYSASVRERVPPGTSVLQVTARDADSGHFGSIQYSLYEGFNNYEESHLFSIDTITGQVCTTQIFDRDNGPPNYDLLVKAEDGGGLSAQAFIHIEVQDINDNKPVFNPLTYITSISKHTPPGTEIINVIAYDRDSGINGQVSYELVPGNFSSFFFVDPSAGAVYLTSDLCHVQVSSLLLMVSAQDGGGLISPINATVTVYILESVLPPTKFKSSHYFFVVAEDIPIHSSVGIVQTTNSPENIFRISSGDPYGYFSIEPRSGLIKTSRQLDHEAQPSVVLTVQSQMNSSPVYSSTQVNITITDVNDNTPVFHKEYETITISKNTLPGTVIFIAHAEDKDSGSNGIVMYSIQNDYEQMFSIDPKHGTIFLNRSLSSEKQHKYSLNIFASDEGTRSLSAMFMLSVIVDHLDDILIFETLVYQVEISEAAPPDTRIVQVCAYSQDLLTDSVIVYSLQPTLDSVIFDIHADTGWIYTRRSLDYESTLSYTFKVFAINPADQLRLSATTTVTVSVTDENDSPPKFTQDFYFFTIEESQVPHGLIGKVKATDQDSGKNSEIAYILLSDGKYFRLNSKTGEIINWIALDREQQTQHQMSILVRDHGVPQRNASTTVYITVTDINDNPPLFSYPESESEITVKVLEAQPEGTFLTTLFAKDPDAGENGTVIYSISEDISNSFKIDAQTGELRTSKVLMYSQVSHYKITVVASDAGYSPLQQTAVITIQVIPRLVEKLNNRDNLRYFVVPEGLKPGNILGPISSHDHHMLARQKVHFTIVEGDDHFQFGIDSMSGELYLTQELDYETITHYLLKIIAEDSSQIPSKNTTVFVSIKVEDQNDHSPWFKDDRIVVGIQENLPAGSLVYLFNAKDADGSGPNSDLQYSIVLESSSENLFYIDPFQGCLKTVTSINREMAQTSVLIVTATDQAVDVSERKVCSLIAQIIVLDVNDNSPAFVSTNVAYVMEDEKVGYRVHHIIAQDADAGENGRVTYSVISGNEDNTFKLDESSGSLILASCLDRELQESYVLTILGQDNGLPAQSSTQMLTIVIVDVNDEVPAFQQSVYEVRISENLNEGEFVIKVEASDRDSGINAALTYEILPSAGYDLFKMNSQIGEVHTIQMLDRELQENISIKVLVRDNGVPSLSATTTIMVTVVDENDNHPEFIFPVHELRIPENQEPAVIYTAMAMDKDAGENGLVIYQILGGNLTDVFRFDAISGELSTTRGLDREEFSNISLIIEARDLGSPQQTCTAKLWIIVLDENDNSPIFERSHYRTSVKEDLPVGSSVLQLIAVDKDDGSNGDIIYSIIDDTSGMFTINSSTGLLVTTGELDRETKSQYVFRAVASDNSIQNPKSTTVNVIIHIEDVNDNFPVFVQNPVIANVTLNTMVNLTITTVRADDKDLGPNGTVIFQILESNSVFAINSNSGEIYLKTSLPHVHFSTNLLYVVARDEGVPTRSSTGLVVIYLQGEEKGIWFTHDMYEVTIAENIRPGTSVLRVAAQDYSNNASRIRYSIFKGNENGAFSIGSNTGEIVAKGSKFWDFEVRTKVHLVLLAENNHHTAHSRLTIILQDVNDNQPQFEQSHYRTSVWEGQIYNTYVMQIFASDADSGLNGQIEYSIISGNQNQAFIIDSARGILATNAILDREIISSYRLIVQAADQGNPRFSATTTILIQVVDINDNVPTIPPLKAVKIFENLPTGYVVVQIIANDMDLNTILSYNFTEAGNPGGKFSIDRYSGVITLTQPLDFEVQSEYLLRIRTSDSVHETEASLKVVVVDVNDNPPLFSQDTYQIGLLELTPMNSYVLTVSATDKDSGVNGQLSYRILLGATQGFYINSETGMIFYYATDNAVIQLLIEARDGGNPALTSITSAQIYIQDINDHIPQFTQALYNISVNEDIAPGVILLSVSASDLDWARENCYIDYTIIGGNEQNQFYIENSMSHVESHYQMIGNLVLANVLDREVMKNYTLVVRASDRETSPMNSTTVISIIVLDVNDNAPVFSSLEHHVEVAESIPLGSKLIEMLAYDHDQGVNADITYRIISGNERKHFKIDPKTGFVRSRLPLDYEEISKFILTVQAVDGGITNQKMAFSVLYIDVLNENDNIPYFAFPTLNCTVRENEPIHTSVCAVHALDHDTGIFGQLTYSILPSPSINDSMPKDEKNFGIDPLTGDIHTKEIFDFEQQKKYMFIVQAKDKGNATATITVQVDIQGIDEFEPVFTQESYYFTLSENVELGQKAGQVTAIDNDAGIDGIVEYSFLQPSPFFSVNKTSGVVYLSDAVHKIKGSYKKREEVIELVIKASSPVSHSRSAISFAAINVSRSWDVLVDEPSRNITVSLTISFVIFLLFSACLTGLICRSKRKDKKDFTFTNVISNVNCLRYLAATLAHHDVKSDYKDGKTPFDGSLEQLSLRVISKKEESFNPRNSDSSGRGSAEGENVEDEEIKMINCNQCCGDFSSVLSHEVIRVPDSGIPRESDQLLCRSSETNSTTVTFSNTENIHNFKDEGGGEGRDTNFVVEKPLSKNLKSTEIKENIVMLDANKELIFILNGQTSLNGSLTSLVSAKEELQSSYNWDYLLKWEPGFRPLASVFTEIANLKDENLQKQTLKNEPKSLIIPPPLITSVAQHGIRAVPPRLPIIRFNPSFPKYSYSPIIDSSSIIPSAMAPSFSPSISILATQTPSVSRFVSAAGLASHAIKASVHEQKIEEEIQI</sequence>
<dbReference type="SMART" id="SM00112">
    <property type="entry name" value="CA"/>
    <property type="match status" value="27"/>
</dbReference>
<keyword evidence="8" id="KW-0130">Cell adhesion</keyword>
<evidence type="ECO:0000256" key="4">
    <source>
        <dbReference type="ARBA" id="ARBA00022692"/>
    </source>
</evidence>
<evidence type="ECO:0000256" key="8">
    <source>
        <dbReference type="ARBA" id="ARBA00022889"/>
    </source>
</evidence>
<evidence type="ECO:0000256" key="11">
    <source>
        <dbReference type="ARBA" id="ARBA00023157"/>
    </source>
</evidence>
<feature type="domain" description="Cadherin" evidence="19">
    <location>
        <begin position="408"/>
        <end position="514"/>
    </location>
</feature>
<feature type="domain" description="Cadherin" evidence="19">
    <location>
        <begin position="1580"/>
        <end position="1684"/>
    </location>
</feature>
<dbReference type="FunFam" id="2.60.40.60:FF:000007">
    <property type="entry name" value="Protocadherin alpha 2"/>
    <property type="match status" value="1"/>
</dbReference>
<reference evidence="20" key="5">
    <citation type="submission" date="2025-09" db="UniProtKB">
        <authorList>
            <consortium name="Ensembl"/>
        </authorList>
    </citation>
    <scope>IDENTIFICATION</scope>
</reference>
<dbReference type="FunFam" id="2.60.40.60:FF:000058">
    <property type="entry name" value="FAT atypical cadherin 3"/>
    <property type="match status" value="1"/>
</dbReference>
<dbReference type="FunFam" id="2.60.40.60:FF:000013">
    <property type="entry name" value="Cadherin EGF LAG seven-pass G-type receptor"/>
    <property type="match status" value="1"/>
</dbReference>
<keyword evidence="11" id="KW-1015">Disulfide bond</keyword>
<evidence type="ECO:0000256" key="5">
    <source>
        <dbReference type="ARBA" id="ARBA00022729"/>
    </source>
</evidence>
<evidence type="ECO:0000256" key="12">
    <source>
        <dbReference type="ARBA" id="ARBA00023180"/>
    </source>
</evidence>
<comment type="subcellular location">
    <subcellularLocation>
        <location evidence="1">Cell membrane</location>
        <topology evidence="1">Single-pass type I membrane protein</topology>
    </subcellularLocation>
</comment>
<feature type="domain" description="Cadherin" evidence="19">
    <location>
        <begin position="1261"/>
        <end position="1354"/>
    </location>
</feature>
<dbReference type="FunFam" id="2.60.40.60:FF:000081">
    <property type="entry name" value="protocadherin Fat 4"/>
    <property type="match status" value="1"/>
</dbReference>
<evidence type="ECO:0000256" key="14">
    <source>
        <dbReference type="ARBA" id="ARBA00072299"/>
    </source>
</evidence>
<reference evidence="21" key="3">
    <citation type="journal article" date="2014" name="Nature">
        <title>Elephant shark genome provides unique insights into gnathostome evolution.</title>
        <authorList>
            <consortium name="International Elephant Shark Genome Sequencing Consortium"/>
            <person name="Venkatesh B."/>
            <person name="Lee A.P."/>
            <person name="Ravi V."/>
            <person name="Maurya A.K."/>
            <person name="Lian M.M."/>
            <person name="Swann J.B."/>
            <person name="Ohta Y."/>
            <person name="Flajnik M.F."/>
            <person name="Sutoh Y."/>
            <person name="Kasahara M."/>
            <person name="Hoon S."/>
            <person name="Gangu V."/>
            <person name="Roy S.W."/>
            <person name="Irimia M."/>
            <person name="Korzh V."/>
            <person name="Kondrychyn I."/>
            <person name="Lim Z.W."/>
            <person name="Tay B.H."/>
            <person name="Tohari S."/>
            <person name="Kong K.W."/>
            <person name="Ho S."/>
            <person name="Lorente-Galdos B."/>
            <person name="Quilez J."/>
            <person name="Marques-Bonet T."/>
            <person name="Raney B.J."/>
            <person name="Ingham P.W."/>
            <person name="Tay A."/>
            <person name="Hillier L.W."/>
            <person name="Minx P."/>
            <person name="Boehm T."/>
            <person name="Wilson R.K."/>
            <person name="Brenner S."/>
            <person name="Warren W.C."/>
        </authorList>
    </citation>
    <scope>NUCLEOTIDE SEQUENCE [LARGE SCALE GENOMIC DNA]</scope>
</reference>
<dbReference type="Gene3D" id="2.60.40.60">
    <property type="entry name" value="Cadherins"/>
    <property type="match status" value="27"/>
</dbReference>
<dbReference type="PRINTS" id="PR00205">
    <property type="entry name" value="CADHERIN"/>
</dbReference>
<evidence type="ECO:0000256" key="9">
    <source>
        <dbReference type="ARBA" id="ARBA00022989"/>
    </source>
</evidence>
<dbReference type="Gene3D" id="4.10.900.10">
    <property type="entry name" value="TCF3-CBD (Catenin binding domain)"/>
    <property type="match status" value="1"/>
</dbReference>
<dbReference type="FunFam" id="2.60.40.60:FF:000211">
    <property type="entry name" value="Dachsous cadherin-related 2"/>
    <property type="match status" value="1"/>
</dbReference>
<dbReference type="GO" id="GO:0005509">
    <property type="term" value="F:calcium ion binding"/>
    <property type="evidence" value="ECO:0007669"/>
    <property type="project" value="UniProtKB-UniRule"/>
</dbReference>
<dbReference type="GO" id="GO:0003183">
    <property type="term" value="P:mitral valve morphogenesis"/>
    <property type="evidence" value="ECO:0007669"/>
    <property type="project" value="UniProtKB-ARBA"/>
</dbReference>
<dbReference type="InterPro" id="IPR015919">
    <property type="entry name" value="Cadherin-like_sf"/>
</dbReference>
<evidence type="ECO:0000256" key="13">
    <source>
        <dbReference type="ARBA" id="ARBA00062150"/>
    </source>
</evidence>
<feature type="domain" description="Cadherin" evidence="19">
    <location>
        <begin position="1048"/>
        <end position="1153"/>
    </location>
</feature>
<feature type="domain" description="Cadherin" evidence="19">
    <location>
        <begin position="2204"/>
        <end position="2308"/>
    </location>
</feature>
<keyword evidence="5" id="KW-0732">Signal</keyword>
<reference evidence="21" key="1">
    <citation type="journal article" date="2006" name="Science">
        <title>Ancient noncoding elements conserved in the human genome.</title>
        <authorList>
            <person name="Venkatesh B."/>
            <person name="Kirkness E.F."/>
            <person name="Loh Y.H."/>
            <person name="Halpern A.L."/>
            <person name="Lee A.P."/>
            <person name="Johnson J."/>
            <person name="Dandona N."/>
            <person name="Viswanathan L.D."/>
            <person name="Tay A."/>
            <person name="Venter J.C."/>
            <person name="Strausberg R.L."/>
            <person name="Brenner S."/>
        </authorList>
    </citation>
    <scope>NUCLEOTIDE SEQUENCE [LARGE SCALE GENOMIC DNA]</scope>
</reference>
<feature type="region of interest" description="Disordered" evidence="17">
    <location>
        <begin position="1"/>
        <end position="26"/>
    </location>
</feature>
<feature type="domain" description="Cadherin" evidence="19">
    <location>
        <begin position="741"/>
        <end position="944"/>
    </location>
</feature>
<keyword evidence="3" id="KW-0245">EGF-like domain</keyword>
<dbReference type="InterPro" id="IPR027397">
    <property type="entry name" value="Catenin-bd_sf"/>
</dbReference>
<reference evidence="20" key="4">
    <citation type="submission" date="2025-08" db="UniProtKB">
        <authorList>
            <consortium name="Ensembl"/>
        </authorList>
    </citation>
    <scope>IDENTIFICATION</scope>
</reference>
<keyword evidence="2" id="KW-1003">Cell membrane</keyword>
<dbReference type="FunFam" id="2.60.40.60:FF:000226">
    <property type="entry name" value="Dachsous, isoform B"/>
    <property type="match status" value="1"/>
</dbReference>
<dbReference type="FunFam" id="2.60.40.60:FF:000263">
    <property type="entry name" value="LOW QUALITY PROTEIN: protocadherin-23"/>
    <property type="match status" value="1"/>
</dbReference>
<dbReference type="STRING" id="7868.ENSCMIP00000026073"/>
<evidence type="ECO:0000256" key="16">
    <source>
        <dbReference type="PROSITE-ProRule" id="PRU00043"/>
    </source>
</evidence>
<dbReference type="FunFam" id="2.60.40.60:FF:000104">
    <property type="entry name" value="cadherin-23 isoform X1"/>
    <property type="match status" value="1"/>
</dbReference>
<dbReference type="GO" id="GO:0016477">
    <property type="term" value="P:cell migration"/>
    <property type="evidence" value="ECO:0007669"/>
    <property type="project" value="UniProtKB-ARBA"/>
</dbReference>
<feature type="domain" description="Cadherin" evidence="19">
    <location>
        <begin position="278"/>
        <end position="395"/>
    </location>
</feature>
<dbReference type="Pfam" id="PF00028">
    <property type="entry name" value="Cadherin"/>
    <property type="match status" value="25"/>
</dbReference>
<dbReference type="GO" id="GO:0005886">
    <property type="term" value="C:plasma membrane"/>
    <property type="evidence" value="ECO:0007669"/>
    <property type="project" value="UniProtKB-SubCell"/>
</dbReference>
<accession>A0A4W3IGZ8</accession>
<comment type="subunit">
    <text evidence="13">Heterophilic interaction with FAT4; this interaction affects their respective protein levels.</text>
</comment>
<protein>
    <recommendedName>
        <fullName evidence="14">Protocadherin-16</fullName>
    </recommendedName>
    <alternativeName>
        <fullName evidence="15">Protein dachsous homolog 1</fullName>
    </alternativeName>
</protein>
<evidence type="ECO:0000256" key="3">
    <source>
        <dbReference type="ARBA" id="ARBA00022536"/>
    </source>
</evidence>
<dbReference type="InParanoid" id="A0A4W3IGZ8"/>
<keyword evidence="12" id="KW-0325">Glycoprotein</keyword>
<dbReference type="GO" id="GO:0048729">
    <property type="term" value="P:tissue morphogenesis"/>
    <property type="evidence" value="ECO:0007669"/>
    <property type="project" value="UniProtKB-ARBA"/>
</dbReference>
<evidence type="ECO:0000256" key="15">
    <source>
        <dbReference type="ARBA" id="ARBA00079083"/>
    </source>
</evidence>
<dbReference type="FunFam" id="2.60.40.60:FF:000035">
    <property type="entry name" value="Protocadherin Fat 3"/>
    <property type="match status" value="2"/>
</dbReference>
<keyword evidence="7 16" id="KW-0106">Calcium</keyword>
<evidence type="ECO:0000256" key="17">
    <source>
        <dbReference type="SAM" id="MobiDB-lite"/>
    </source>
</evidence>
<dbReference type="InterPro" id="IPR020894">
    <property type="entry name" value="Cadherin_CS"/>
</dbReference>
<feature type="domain" description="Cadherin" evidence="19">
    <location>
        <begin position="1894"/>
        <end position="1998"/>
    </location>
</feature>
<dbReference type="PROSITE" id="PS00232">
    <property type="entry name" value="CADHERIN_1"/>
    <property type="match status" value="11"/>
</dbReference>
<dbReference type="FunFam" id="2.60.40.60:FF:000150">
    <property type="entry name" value="Dachsous cadherin-related 1"/>
    <property type="match status" value="1"/>
</dbReference>
<feature type="domain" description="Cadherin" evidence="19">
    <location>
        <begin position="516"/>
        <end position="632"/>
    </location>
</feature>
<evidence type="ECO:0000256" key="18">
    <source>
        <dbReference type="SAM" id="Phobius"/>
    </source>
</evidence>
<dbReference type="Proteomes" id="UP000314986">
    <property type="component" value="Unassembled WGS sequence"/>
</dbReference>
<dbReference type="GO" id="GO:0003007">
    <property type="term" value="P:heart morphogenesis"/>
    <property type="evidence" value="ECO:0007669"/>
    <property type="project" value="UniProtKB-ARBA"/>
</dbReference>
<evidence type="ECO:0000313" key="20">
    <source>
        <dbReference type="Ensembl" id="ENSCMIP00000026073.1"/>
    </source>
</evidence>
<dbReference type="GO" id="GO:0007156">
    <property type="term" value="P:homophilic cell adhesion via plasma membrane adhesion molecules"/>
    <property type="evidence" value="ECO:0007669"/>
    <property type="project" value="InterPro"/>
</dbReference>
<keyword evidence="4 18" id="KW-0812">Transmembrane</keyword>
<feature type="domain" description="Cadherin" evidence="19">
    <location>
        <begin position="2509"/>
        <end position="2624"/>
    </location>
</feature>
<dbReference type="GO" id="GO:0007163">
    <property type="term" value="P:establishment or maintenance of cell polarity"/>
    <property type="evidence" value="ECO:0007669"/>
    <property type="project" value="UniProtKB-ARBA"/>
</dbReference>
<dbReference type="SUPFAM" id="SSF49313">
    <property type="entry name" value="Cadherin-like"/>
    <property type="match status" value="27"/>
</dbReference>
<dbReference type="FunFam" id="2.60.40.60:FF:000020">
    <property type="entry name" value="Dachsous cadherin-related 1b"/>
    <property type="match status" value="4"/>
</dbReference>
<feature type="domain" description="Cadherin" evidence="19">
    <location>
        <begin position="945"/>
        <end position="1064"/>
    </location>
</feature>
<feature type="domain" description="Cadherin" evidence="19">
    <location>
        <begin position="1365"/>
        <end position="1470"/>
    </location>
</feature>
<evidence type="ECO:0000256" key="2">
    <source>
        <dbReference type="ARBA" id="ARBA00022475"/>
    </source>
</evidence>
<feature type="domain" description="Cadherin" evidence="19">
    <location>
        <begin position="68"/>
        <end position="167"/>
    </location>
</feature>
<name>A0A4W3IGZ8_CALMI</name>
<feature type="domain" description="Cadherin" evidence="19">
    <location>
        <begin position="2409"/>
        <end position="2508"/>
    </location>
</feature>
<feature type="compositionally biased region" description="Polar residues" evidence="17">
    <location>
        <begin position="3043"/>
        <end position="3052"/>
    </location>
</feature>
<dbReference type="PANTHER" id="PTHR24026">
    <property type="entry name" value="FAT ATYPICAL CADHERIN-RELATED"/>
    <property type="match status" value="1"/>
</dbReference>
<dbReference type="InterPro" id="IPR002126">
    <property type="entry name" value="Cadherin-like_dom"/>
</dbReference>